<name>A0AAW0YAR1_CHEQU</name>
<dbReference type="EMBL" id="JARKIK010000010">
    <property type="protein sequence ID" value="KAK8748945.1"/>
    <property type="molecule type" value="Genomic_DNA"/>
</dbReference>
<dbReference type="SUPFAM" id="SSF50022">
    <property type="entry name" value="ISP domain"/>
    <property type="match status" value="1"/>
</dbReference>
<evidence type="ECO:0000313" key="6">
    <source>
        <dbReference type="EMBL" id="KAK8748945.1"/>
    </source>
</evidence>
<dbReference type="PROSITE" id="PS51296">
    <property type="entry name" value="RIESKE"/>
    <property type="match status" value="1"/>
</dbReference>
<evidence type="ECO:0000259" key="5">
    <source>
        <dbReference type="PROSITE" id="PS51296"/>
    </source>
</evidence>
<dbReference type="PANTHER" id="PTHR21496:SF25">
    <property type="entry name" value="RIESKE DOMAIN-CONTAINING PROTEIN"/>
    <property type="match status" value="1"/>
</dbReference>
<dbReference type="PANTHER" id="PTHR21496">
    <property type="entry name" value="FERREDOXIN-RELATED"/>
    <property type="match status" value="1"/>
</dbReference>
<keyword evidence="3" id="KW-0408">Iron</keyword>
<feature type="domain" description="Rieske" evidence="5">
    <location>
        <begin position="59"/>
        <end position="143"/>
    </location>
</feature>
<accession>A0AAW0YAR1</accession>
<evidence type="ECO:0000313" key="7">
    <source>
        <dbReference type="Proteomes" id="UP001445076"/>
    </source>
</evidence>
<dbReference type="Proteomes" id="UP001445076">
    <property type="component" value="Unassembled WGS sequence"/>
</dbReference>
<gene>
    <name evidence="6" type="ORF">OTU49_015611</name>
</gene>
<keyword evidence="4" id="KW-0411">Iron-sulfur</keyword>
<dbReference type="InterPro" id="IPR036922">
    <property type="entry name" value="Rieske_2Fe-2S_sf"/>
</dbReference>
<keyword evidence="2" id="KW-0479">Metal-binding</keyword>
<dbReference type="Pfam" id="PF00355">
    <property type="entry name" value="Rieske"/>
    <property type="match status" value="1"/>
</dbReference>
<dbReference type="GO" id="GO:0051537">
    <property type="term" value="F:2 iron, 2 sulfur cluster binding"/>
    <property type="evidence" value="ECO:0007669"/>
    <property type="project" value="UniProtKB-KW"/>
</dbReference>
<dbReference type="Gene3D" id="2.102.10.10">
    <property type="entry name" value="Rieske [2Fe-2S] iron-sulphur domain"/>
    <property type="match status" value="1"/>
</dbReference>
<keyword evidence="1" id="KW-0001">2Fe-2S</keyword>
<evidence type="ECO:0000256" key="2">
    <source>
        <dbReference type="ARBA" id="ARBA00022723"/>
    </source>
</evidence>
<dbReference type="AlphaFoldDB" id="A0AAW0YAR1"/>
<evidence type="ECO:0000256" key="3">
    <source>
        <dbReference type="ARBA" id="ARBA00023004"/>
    </source>
</evidence>
<keyword evidence="7" id="KW-1185">Reference proteome</keyword>
<proteinExistence type="predicted"/>
<evidence type="ECO:0000256" key="1">
    <source>
        <dbReference type="ARBA" id="ARBA00022714"/>
    </source>
</evidence>
<evidence type="ECO:0000256" key="4">
    <source>
        <dbReference type="ARBA" id="ARBA00023014"/>
    </source>
</evidence>
<sequence length="176" mass="19915">LWLWSCEVTYVVTRVRSFCEVACVRSLVCNLYDWAHGSQDSVEVVVSHKMGSWQNSVSKSPRRRATLRTGCLVKVNEQEVALFRFGNVVYAISEHCPHSGGPLHIGDIESLPDQSLCVRCPYHGWKFNLVTGRCHHPKTRQDLSAMVFPVKVNPQNGELDIGFSEFNPFYFTTPLA</sequence>
<reference evidence="6 7" key="1">
    <citation type="journal article" date="2024" name="BMC Genomics">
        <title>Genome assembly of redclaw crayfish (Cherax quadricarinatus) provides insights into its immune adaptation and hypoxia tolerance.</title>
        <authorList>
            <person name="Liu Z."/>
            <person name="Zheng J."/>
            <person name="Li H."/>
            <person name="Fang K."/>
            <person name="Wang S."/>
            <person name="He J."/>
            <person name="Zhou D."/>
            <person name="Weng S."/>
            <person name="Chi M."/>
            <person name="Gu Z."/>
            <person name="He J."/>
            <person name="Li F."/>
            <person name="Wang M."/>
        </authorList>
    </citation>
    <scope>NUCLEOTIDE SEQUENCE [LARGE SCALE GENOMIC DNA]</scope>
    <source>
        <strain evidence="6">ZL_2023a</strain>
    </source>
</reference>
<dbReference type="GO" id="GO:0046872">
    <property type="term" value="F:metal ion binding"/>
    <property type="evidence" value="ECO:0007669"/>
    <property type="project" value="UniProtKB-KW"/>
</dbReference>
<comment type="caution">
    <text evidence="6">The sequence shown here is derived from an EMBL/GenBank/DDBJ whole genome shotgun (WGS) entry which is preliminary data.</text>
</comment>
<feature type="non-terminal residue" evidence="6">
    <location>
        <position position="1"/>
    </location>
</feature>
<protein>
    <recommendedName>
        <fullName evidence="5">Rieske domain-containing protein</fullName>
    </recommendedName>
</protein>
<organism evidence="6 7">
    <name type="scientific">Cherax quadricarinatus</name>
    <name type="common">Australian red claw crayfish</name>
    <dbReference type="NCBI Taxonomy" id="27406"/>
    <lineage>
        <taxon>Eukaryota</taxon>
        <taxon>Metazoa</taxon>
        <taxon>Ecdysozoa</taxon>
        <taxon>Arthropoda</taxon>
        <taxon>Crustacea</taxon>
        <taxon>Multicrustacea</taxon>
        <taxon>Malacostraca</taxon>
        <taxon>Eumalacostraca</taxon>
        <taxon>Eucarida</taxon>
        <taxon>Decapoda</taxon>
        <taxon>Pleocyemata</taxon>
        <taxon>Astacidea</taxon>
        <taxon>Parastacoidea</taxon>
        <taxon>Parastacidae</taxon>
        <taxon>Cherax</taxon>
    </lineage>
</organism>
<dbReference type="InterPro" id="IPR017941">
    <property type="entry name" value="Rieske_2Fe-2S"/>
</dbReference>